<evidence type="ECO:0000313" key="2">
    <source>
        <dbReference type="EMBL" id="CAB4147894.1"/>
    </source>
</evidence>
<sequence length="125" mass="12542">MNPTSPQFNEGVRPIPGGSQPTTPSSARAPMFPDFYRVVTPPLPINASKGGAADSKYAKGEQMGGKGGMMETLKPIPRPEPGQGAKVIGTHSMKIGGPKGALGGGGMRGGPLNIGGSGGAFGKIK</sequence>
<organism evidence="3">
    <name type="scientific">uncultured Caudovirales phage</name>
    <dbReference type="NCBI Taxonomy" id="2100421"/>
    <lineage>
        <taxon>Viruses</taxon>
        <taxon>Duplodnaviria</taxon>
        <taxon>Heunggongvirae</taxon>
        <taxon>Uroviricota</taxon>
        <taxon>Caudoviricetes</taxon>
        <taxon>Peduoviridae</taxon>
        <taxon>Maltschvirus</taxon>
        <taxon>Maltschvirus maltsch</taxon>
    </lineage>
</organism>
<feature type="compositionally biased region" description="Gly residues" evidence="1">
    <location>
        <begin position="97"/>
        <end position="125"/>
    </location>
</feature>
<accession>A0A6J5NKQ9</accession>
<protein>
    <submittedName>
        <fullName evidence="3">Uncharacterized protein</fullName>
    </submittedName>
</protein>
<evidence type="ECO:0000313" key="3">
    <source>
        <dbReference type="EMBL" id="CAB4158246.1"/>
    </source>
</evidence>
<feature type="region of interest" description="Disordered" evidence="1">
    <location>
        <begin position="1"/>
        <end position="30"/>
    </location>
</feature>
<proteinExistence type="predicted"/>
<feature type="region of interest" description="Disordered" evidence="1">
    <location>
        <begin position="47"/>
        <end position="125"/>
    </location>
</feature>
<evidence type="ECO:0000256" key="1">
    <source>
        <dbReference type="SAM" id="MobiDB-lite"/>
    </source>
</evidence>
<reference evidence="3" key="1">
    <citation type="submission" date="2020-04" db="EMBL/GenBank/DDBJ databases">
        <authorList>
            <person name="Chiriac C."/>
            <person name="Salcher M."/>
            <person name="Ghai R."/>
            <person name="Kavagutti S V."/>
        </authorList>
    </citation>
    <scope>NUCLEOTIDE SEQUENCE</scope>
</reference>
<dbReference type="EMBL" id="LR796484">
    <property type="protein sequence ID" value="CAB4147894.1"/>
    <property type="molecule type" value="Genomic_DNA"/>
</dbReference>
<dbReference type="EMBL" id="LR796666">
    <property type="protein sequence ID" value="CAB4158246.1"/>
    <property type="molecule type" value="Genomic_DNA"/>
</dbReference>
<name>A0A6J5NKQ9_9CAUD</name>
<gene>
    <name evidence="2" type="ORF">UFOVP429_53</name>
    <name evidence="3" type="ORF">UFOVP696_114</name>
</gene>